<feature type="compositionally biased region" description="Basic and acidic residues" evidence="4">
    <location>
        <begin position="198"/>
        <end position="209"/>
    </location>
</feature>
<dbReference type="PANTHER" id="PTHR24214:SF38">
    <property type="entry name" value="PDZ AND LIM DOMAIN PROTEIN ZASP-RELATED"/>
    <property type="match status" value="1"/>
</dbReference>
<organism evidence="6 7">
    <name type="scientific">Tribolium castaneum</name>
    <name type="common">Red flour beetle</name>
    <dbReference type="NCBI Taxonomy" id="7070"/>
    <lineage>
        <taxon>Eukaryota</taxon>
        <taxon>Metazoa</taxon>
        <taxon>Ecdysozoa</taxon>
        <taxon>Arthropoda</taxon>
        <taxon>Hexapoda</taxon>
        <taxon>Insecta</taxon>
        <taxon>Pterygota</taxon>
        <taxon>Neoptera</taxon>
        <taxon>Endopterygota</taxon>
        <taxon>Coleoptera</taxon>
        <taxon>Polyphaga</taxon>
        <taxon>Cucujiformia</taxon>
        <taxon>Tenebrionidae</taxon>
        <taxon>Tenebrionidae incertae sedis</taxon>
        <taxon>Tribolium</taxon>
    </lineage>
</organism>
<dbReference type="GO" id="GO:0051371">
    <property type="term" value="F:muscle alpha-actinin binding"/>
    <property type="evidence" value="ECO:0000318"/>
    <property type="project" value="GO_Central"/>
</dbReference>
<dbReference type="CDD" id="cd23068">
    <property type="entry name" value="PDZ_ZASP52-like"/>
    <property type="match status" value="1"/>
</dbReference>
<accession>A0A139WI59</accession>
<evidence type="ECO:0000313" key="7">
    <source>
        <dbReference type="Proteomes" id="UP000007266"/>
    </source>
</evidence>
<proteinExistence type="predicted"/>
<dbReference type="PROSITE" id="PS50106">
    <property type="entry name" value="PDZ"/>
    <property type="match status" value="1"/>
</dbReference>
<evidence type="ECO:0000256" key="3">
    <source>
        <dbReference type="ARBA" id="ARBA00023038"/>
    </source>
</evidence>
<feature type="compositionally biased region" description="Basic and acidic residues" evidence="4">
    <location>
        <begin position="177"/>
        <end position="187"/>
    </location>
</feature>
<evidence type="ECO:0000313" key="6">
    <source>
        <dbReference type="EMBL" id="KYB27690.1"/>
    </source>
</evidence>
<feature type="region of interest" description="Disordered" evidence="4">
    <location>
        <begin position="167"/>
        <end position="209"/>
    </location>
</feature>
<dbReference type="InterPro" id="IPR001478">
    <property type="entry name" value="PDZ"/>
</dbReference>
<dbReference type="EMBL" id="KQ971342">
    <property type="protein sequence ID" value="KYB27690.1"/>
    <property type="molecule type" value="Genomic_DNA"/>
</dbReference>
<dbReference type="Gene3D" id="2.30.42.10">
    <property type="match status" value="1"/>
</dbReference>
<evidence type="ECO:0000256" key="2">
    <source>
        <dbReference type="ARBA" id="ARBA00022490"/>
    </source>
</evidence>
<dbReference type="AlphaFoldDB" id="A0A139WI59"/>
<name>A0A139WI59_TRICA</name>
<dbReference type="SUPFAM" id="SSF50156">
    <property type="entry name" value="PDZ domain-like"/>
    <property type="match status" value="1"/>
</dbReference>
<reference evidence="6 7" key="1">
    <citation type="journal article" date="2008" name="Nature">
        <title>The genome of the model beetle and pest Tribolium castaneum.</title>
        <authorList>
            <consortium name="Tribolium Genome Sequencing Consortium"/>
            <person name="Richards S."/>
            <person name="Gibbs R.A."/>
            <person name="Weinstock G.M."/>
            <person name="Brown S.J."/>
            <person name="Denell R."/>
            <person name="Beeman R.W."/>
            <person name="Gibbs R."/>
            <person name="Beeman R.W."/>
            <person name="Brown S.J."/>
            <person name="Bucher G."/>
            <person name="Friedrich M."/>
            <person name="Grimmelikhuijzen C.J."/>
            <person name="Klingler M."/>
            <person name="Lorenzen M."/>
            <person name="Richards S."/>
            <person name="Roth S."/>
            <person name="Schroder R."/>
            <person name="Tautz D."/>
            <person name="Zdobnov E.M."/>
            <person name="Muzny D."/>
            <person name="Gibbs R.A."/>
            <person name="Weinstock G.M."/>
            <person name="Attaway T."/>
            <person name="Bell S."/>
            <person name="Buhay C.J."/>
            <person name="Chandrabose M.N."/>
            <person name="Chavez D."/>
            <person name="Clerk-Blankenburg K.P."/>
            <person name="Cree A."/>
            <person name="Dao M."/>
            <person name="Davis C."/>
            <person name="Chacko J."/>
            <person name="Dinh H."/>
            <person name="Dugan-Rocha S."/>
            <person name="Fowler G."/>
            <person name="Garner T.T."/>
            <person name="Garnes J."/>
            <person name="Gnirke A."/>
            <person name="Hawes A."/>
            <person name="Hernandez J."/>
            <person name="Hines S."/>
            <person name="Holder M."/>
            <person name="Hume J."/>
            <person name="Jhangiani S.N."/>
            <person name="Joshi V."/>
            <person name="Khan Z.M."/>
            <person name="Jackson L."/>
            <person name="Kovar C."/>
            <person name="Kowis A."/>
            <person name="Lee S."/>
            <person name="Lewis L.R."/>
            <person name="Margolis J."/>
            <person name="Morgan M."/>
            <person name="Nazareth L.V."/>
            <person name="Nguyen N."/>
            <person name="Okwuonu G."/>
            <person name="Parker D."/>
            <person name="Richards S."/>
            <person name="Ruiz S.J."/>
            <person name="Santibanez J."/>
            <person name="Savard J."/>
            <person name="Scherer S.E."/>
            <person name="Schneider B."/>
            <person name="Sodergren E."/>
            <person name="Tautz D."/>
            <person name="Vattahil S."/>
            <person name="Villasana D."/>
            <person name="White C.S."/>
            <person name="Wright R."/>
            <person name="Park Y."/>
            <person name="Beeman R.W."/>
            <person name="Lord J."/>
            <person name="Oppert B."/>
            <person name="Lorenzen M."/>
            <person name="Brown S."/>
            <person name="Wang L."/>
            <person name="Savard J."/>
            <person name="Tautz D."/>
            <person name="Richards S."/>
            <person name="Weinstock G."/>
            <person name="Gibbs R.A."/>
            <person name="Liu Y."/>
            <person name="Worley K."/>
            <person name="Weinstock G."/>
            <person name="Elsik C.G."/>
            <person name="Reese J.T."/>
            <person name="Elhaik E."/>
            <person name="Landan G."/>
            <person name="Graur D."/>
            <person name="Arensburger P."/>
            <person name="Atkinson P."/>
            <person name="Beeman R.W."/>
            <person name="Beidler J."/>
            <person name="Brown S.J."/>
            <person name="Demuth J.P."/>
            <person name="Drury D.W."/>
            <person name="Du Y.Z."/>
            <person name="Fujiwara H."/>
            <person name="Lorenzen M."/>
            <person name="Maselli V."/>
            <person name="Osanai M."/>
            <person name="Park Y."/>
            <person name="Robertson H.M."/>
            <person name="Tu Z."/>
            <person name="Wang J.J."/>
            <person name="Wang S."/>
            <person name="Richards S."/>
            <person name="Song H."/>
            <person name="Zhang L."/>
            <person name="Sodergren E."/>
            <person name="Werner D."/>
            <person name="Stanke M."/>
            <person name="Morgenstern B."/>
            <person name="Solovyev V."/>
            <person name="Kosarev P."/>
            <person name="Brown G."/>
            <person name="Chen H.C."/>
            <person name="Ermolaeva O."/>
            <person name="Hlavina W."/>
            <person name="Kapustin Y."/>
            <person name="Kiryutin B."/>
            <person name="Kitts P."/>
            <person name="Maglott D."/>
            <person name="Pruitt K."/>
            <person name="Sapojnikov V."/>
            <person name="Souvorov A."/>
            <person name="Mackey A.J."/>
            <person name="Waterhouse R.M."/>
            <person name="Wyder S."/>
            <person name="Zdobnov E.M."/>
            <person name="Zdobnov E.M."/>
            <person name="Wyder S."/>
            <person name="Kriventseva E.V."/>
            <person name="Kadowaki T."/>
            <person name="Bork P."/>
            <person name="Aranda M."/>
            <person name="Bao R."/>
            <person name="Beermann A."/>
            <person name="Berns N."/>
            <person name="Bolognesi R."/>
            <person name="Bonneton F."/>
            <person name="Bopp D."/>
            <person name="Brown S.J."/>
            <person name="Bucher G."/>
            <person name="Butts T."/>
            <person name="Chaumot A."/>
            <person name="Denell R.E."/>
            <person name="Ferrier D.E."/>
            <person name="Friedrich M."/>
            <person name="Gordon C.M."/>
            <person name="Jindra M."/>
            <person name="Klingler M."/>
            <person name="Lan Q."/>
            <person name="Lattorff H.M."/>
            <person name="Laudet V."/>
            <person name="von Levetsow C."/>
            <person name="Liu Z."/>
            <person name="Lutz R."/>
            <person name="Lynch J.A."/>
            <person name="da Fonseca R.N."/>
            <person name="Posnien N."/>
            <person name="Reuter R."/>
            <person name="Roth S."/>
            <person name="Savard J."/>
            <person name="Schinko J.B."/>
            <person name="Schmitt C."/>
            <person name="Schoppmeier M."/>
            <person name="Schroder R."/>
            <person name="Shippy T.D."/>
            <person name="Simonnet F."/>
            <person name="Marques-Souza H."/>
            <person name="Tautz D."/>
            <person name="Tomoyasu Y."/>
            <person name="Trauner J."/>
            <person name="Van der Zee M."/>
            <person name="Vervoort M."/>
            <person name="Wittkopp N."/>
            <person name="Wimmer E.A."/>
            <person name="Yang X."/>
            <person name="Jones A.K."/>
            <person name="Sattelle D.B."/>
            <person name="Ebert P.R."/>
            <person name="Nelson D."/>
            <person name="Scott J.G."/>
            <person name="Beeman R.W."/>
            <person name="Muthukrishnan S."/>
            <person name="Kramer K.J."/>
            <person name="Arakane Y."/>
            <person name="Beeman R.W."/>
            <person name="Zhu Q."/>
            <person name="Hogenkamp D."/>
            <person name="Dixit R."/>
            <person name="Oppert B."/>
            <person name="Jiang H."/>
            <person name="Zou Z."/>
            <person name="Marshall J."/>
            <person name="Elpidina E."/>
            <person name="Vinokurov K."/>
            <person name="Oppert C."/>
            <person name="Zou Z."/>
            <person name="Evans J."/>
            <person name="Lu Z."/>
            <person name="Zhao P."/>
            <person name="Sumathipala N."/>
            <person name="Altincicek B."/>
            <person name="Vilcinskas A."/>
            <person name="Williams M."/>
            <person name="Hultmark D."/>
            <person name="Hetru C."/>
            <person name="Jiang H."/>
            <person name="Grimmelikhuijzen C.J."/>
            <person name="Hauser F."/>
            <person name="Cazzamali G."/>
            <person name="Williamson M."/>
            <person name="Park Y."/>
            <person name="Li B."/>
            <person name="Tanaka Y."/>
            <person name="Predel R."/>
            <person name="Neupert S."/>
            <person name="Schachtner J."/>
            <person name="Verleyen P."/>
            <person name="Raible F."/>
            <person name="Bork P."/>
            <person name="Friedrich M."/>
            <person name="Walden K.K."/>
            <person name="Robertson H.M."/>
            <person name="Angeli S."/>
            <person name="Foret S."/>
            <person name="Bucher G."/>
            <person name="Schuetz S."/>
            <person name="Maleszka R."/>
            <person name="Wimmer E.A."/>
            <person name="Beeman R.W."/>
            <person name="Lorenzen M."/>
            <person name="Tomoyasu Y."/>
            <person name="Miller S.C."/>
            <person name="Grossmann D."/>
            <person name="Bucher G."/>
        </authorList>
    </citation>
    <scope>NUCLEOTIDE SEQUENCE [LARGE SCALE GENOMIC DNA]</scope>
    <source>
        <strain evidence="6 7">Georgia GA2</strain>
    </source>
</reference>
<dbReference type="Pfam" id="PF00595">
    <property type="entry name" value="PDZ"/>
    <property type="match status" value="1"/>
</dbReference>
<dbReference type="STRING" id="7070.A0A139WI59"/>
<dbReference type="FunFam" id="2.30.42.10:FF:000200">
    <property type="entry name" value="Uncharacterized protein, isoform E"/>
    <property type="match status" value="1"/>
</dbReference>
<dbReference type="eggNOG" id="KOG3528">
    <property type="taxonomic scope" value="Eukaryota"/>
</dbReference>
<protein>
    <recommendedName>
        <fullName evidence="5">PDZ domain-containing protein</fullName>
    </recommendedName>
</protein>
<keyword evidence="3" id="KW-0479">Metal-binding</keyword>
<feature type="region of interest" description="Disordered" evidence="4">
    <location>
        <begin position="251"/>
        <end position="279"/>
    </location>
</feature>
<dbReference type="PANTHER" id="PTHR24214">
    <property type="entry name" value="PDZ AND LIM DOMAIN PROTEIN ZASP"/>
    <property type="match status" value="1"/>
</dbReference>
<evidence type="ECO:0000256" key="1">
    <source>
        <dbReference type="ARBA" id="ARBA00004496"/>
    </source>
</evidence>
<dbReference type="GO" id="GO:0001725">
    <property type="term" value="C:stress fiber"/>
    <property type="evidence" value="ECO:0000318"/>
    <property type="project" value="GO_Central"/>
</dbReference>
<dbReference type="GO" id="GO:0030036">
    <property type="term" value="P:actin cytoskeleton organization"/>
    <property type="evidence" value="ECO:0000318"/>
    <property type="project" value="GO_Central"/>
</dbReference>
<dbReference type="InterPro" id="IPR036034">
    <property type="entry name" value="PDZ_sf"/>
</dbReference>
<dbReference type="GO" id="GO:0061061">
    <property type="term" value="P:muscle structure development"/>
    <property type="evidence" value="ECO:0000318"/>
    <property type="project" value="GO_Central"/>
</dbReference>
<dbReference type="InterPro" id="IPR050604">
    <property type="entry name" value="PDZ-LIM_domain"/>
</dbReference>
<evidence type="ECO:0000256" key="4">
    <source>
        <dbReference type="SAM" id="MobiDB-lite"/>
    </source>
</evidence>
<dbReference type="GO" id="GO:0003779">
    <property type="term" value="F:actin binding"/>
    <property type="evidence" value="ECO:0000318"/>
    <property type="project" value="GO_Central"/>
</dbReference>
<dbReference type="SMART" id="SM00228">
    <property type="entry name" value="PDZ"/>
    <property type="match status" value="1"/>
</dbReference>
<feature type="domain" description="PDZ" evidence="5">
    <location>
        <begin position="4"/>
        <end position="86"/>
    </location>
</feature>
<keyword evidence="7" id="KW-1185">Reference proteome</keyword>
<keyword evidence="3" id="KW-0440">LIM domain</keyword>
<dbReference type="GO" id="GO:0031941">
    <property type="term" value="C:filamentous actin"/>
    <property type="evidence" value="ECO:0000318"/>
    <property type="project" value="GO_Central"/>
</dbReference>
<sequence length="580" mass="66044">MAIELNFVKSDNESWGFRLTGGAEYDVPLTVIKVAQNSIAENGGLRENDIIVRVNDTPTTGVTHPEAHDLLVSAGNNLTLAIRRDLSSTYEEESNEEVKNIMQRCVEDETIIEHERQVHFEIVNPNQLVVGNSEQKIETQTIKEKETKSSSGSVLVAEERKWSTFLQKPKNPKPVLKKQEDTPKGEPYRVVIKKQKKKTEDKNKMKDTKLEAAEQVVETNEELETFAQEPNVVAVQEVSVCAEITEECEIQIEDKESEENSDAEKEVSTESNKSQVEKNAELEKVLEEKLAEVQKQLQALAQLPSTIQSTIDAVTKQLATIVHITTSSVAESEDKAMSEVNSEFEDDKAEQVVTEESGVSSNQDEVFGELEPQPEEAEETQPSEETEIHEETVEVEEKQFDPEEGLTEEEKEAKRAERELLEKQQKEREQLEEFKQRRLKQKPTLPLKPIERPIILPGGRRWSQPDDACPSVRHPKMSDEKIANTIETYSEVIVNHWNQIWPWSDKKKPIYRESNCCLVPSKAVATKKINFLKYQPPPKNLDYLQRSDVYKLVHDLEPPVRGISSRASKILSEQDYYQAG</sequence>
<reference evidence="6 7" key="2">
    <citation type="journal article" date="2010" name="Nucleic Acids Res.">
        <title>BeetleBase in 2010: revisions to provide comprehensive genomic information for Tribolium castaneum.</title>
        <authorList>
            <person name="Kim H.S."/>
            <person name="Murphy T."/>
            <person name="Xia J."/>
            <person name="Caragea D."/>
            <person name="Park Y."/>
            <person name="Beeman R.W."/>
            <person name="Lorenzen M.D."/>
            <person name="Butcher S."/>
            <person name="Manak J.R."/>
            <person name="Brown S.J."/>
        </authorList>
    </citation>
    <scope>GENOME REANNOTATION</scope>
    <source>
        <strain evidence="6 7">Georgia GA2</strain>
    </source>
</reference>
<feature type="compositionally biased region" description="Basic and acidic residues" evidence="4">
    <location>
        <begin position="389"/>
        <end position="401"/>
    </location>
</feature>
<gene>
    <name evidence="6" type="primary">AUGUSTUS-3.0.2_10422</name>
    <name evidence="6" type="ORF">TcasGA2_TC010422</name>
</gene>
<dbReference type="GO" id="GO:0005912">
    <property type="term" value="C:adherens junction"/>
    <property type="evidence" value="ECO:0000318"/>
    <property type="project" value="GO_Central"/>
</dbReference>
<comment type="subcellular location">
    <subcellularLocation>
        <location evidence="1">Cytoplasm</location>
    </subcellularLocation>
</comment>
<keyword evidence="2" id="KW-0963">Cytoplasm</keyword>
<feature type="compositionally biased region" description="Acidic residues" evidence="4">
    <location>
        <begin position="366"/>
        <end position="388"/>
    </location>
</feature>
<dbReference type="GO" id="GO:0030018">
    <property type="term" value="C:Z disc"/>
    <property type="evidence" value="ECO:0000318"/>
    <property type="project" value="GO_Central"/>
</dbReference>
<dbReference type="Proteomes" id="UP000007266">
    <property type="component" value="Linkage group 5"/>
</dbReference>
<keyword evidence="3" id="KW-0862">Zinc</keyword>
<feature type="region of interest" description="Disordered" evidence="4">
    <location>
        <begin position="455"/>
        <end position="475"/>
    </location>
</feature>
<dbReference type="OMA" id="DAGAKNY"/>
<feature type="region of interest" description="Disordered" evidence="4">
    <location>
        <begin position="330"/>
        <end position="416"/>
    </location>
</feature>
<evidence type="ECO:0000259" key="5">
    <source>
        <dbReference type="PROSITE" id="PS50106"/>
    </source>
</evidence>
<dbReference type="InParanoid" id="A0A139WI59"/>
<feature type="compositionally biased region" description="Acidic residues" evidence="4">
    <location>
        <begin position="251"/>
        <end position="261"/>
    </location>
</feature>